<reference evidence="1" key="1">
    <citation type="submission" date="2014-11" db="EMBL/GenBank/DDBJ databases">
        <authorList>
            <person name="Amaro Gonzalez C."/>
        </authorList>
    </citation>
    <scope>NUCLEOTIDE SEQUENCE</scope>
</reference>
<reference evidence="1" key="2">
    <citation type="journal article" date="2015" name="Fish Shellfish Immunol.">
        <title>Early steps in the European eel (Anguilla anguilla)-Vibrio vulnificus interaction in the gills: Role of the RtxA13 toxin.</title>
        <authorList>
            <person name="Callol A."/>
            <person name="Pajuelo D."/>
            <person name="Ebbesson L."/>
            <person name="Teles M."/>
            <person name="MacKenzie S."/>
            <person name="Amaro C."/>
        </authorList>
    </citation>
    <scope>NUCLEOTIDE SEQUENCE</scope>
</reference>
<organism evidence="1">
    <name type="scientific">Anguilla anguilla</name>
    <name type="common">European freshwater eel</name>
    <name type="synonym">Muraena anguilla</name>
    <dbReference type="NCBI Taxonomy" id="7936"/>
    <lineage>
        <taxon>Eukaryota</taxon>
        <taxon>Metazoa</taxon>
        <taxon>Chordata</taxon>
        <taxon>Craniata</taxon>
        <taxon>Vertebrata</taxon>
        <taxon>Euteleostomi</taxon>
        <taxon>Actinopterygii</taxon>
        <taxon>Neopterygii</taxon>
        <taxon>Teleostei</taxon>
        <taxon>Anguilliformes</taxon>
        <taxon>Anguillidae</taxon>
        <taxon>Anguilla</taxon>
    </lineage>
</organism>
<accession>A0A0E9TC34</accession>
<name>A0A0E9TC34_ANGAN</name>
<sequence>MVKSARSLLGSRYLTLYLFYFLIRKCTSSLVERRPRYTSDDETCLLLYVWTTAFVKIRGHRGWGWALEMPWSYERAFVRF</sequence>
<dbReference type="EMBL" id="GBXM01057575">
    <property type="protein sequence ID" value="JAH51002.1"/>
    <property type="molecule type" value="Transcribed_RNA"/>
</dbReference>
<evidence type="ECO:0000313" key="1">
    <source>
        <dbReference type="EMBL" id="JAH51002.1"/>
    </source>
</evidence>
<protein>
    <submittedName>
        <fullName evidence="1">Uncharacterized protein</fullName>
    </submittedName>
</protein>
<proteinExistence type="predicted"/>
<dbReference type="AlphaFoldDB" id="A0A0E9TC34"/>